<accession>A0A1C9CEF1</accession>
<gene>
    <name evidence="4" type="primary">ycf20</name>
    <name evidence="4" type="ORF">Eryt_102</name>
</gene>
<evidence type="ECO:0000256" key="1">
    <source>
        <dbReference type="ARBA" id="ARBA00009846"/>
    </source>
</evidence>
<reference evidence="4" key="1">
    <citation type="journal article" date="2016" name="BMC Biol.">
        <title>Parallel evolution of highly conserved plastid genome architecture in red seaweeds and seed plants.</title>
        <authorList>
            <person name="Lee J."/>
            <person name="Cho C.H."/>
            <person name="Park S.I."/>
            <person name="Choi J.W."/>
            <person name="Song H.S."/>
            <person name="West J.A."/>
            <person name="Bhattacharya D."/>
            <person name="Yoon H.S."/>
        </authorList>
    </citation>
    <scope>NUCLEOTIDE SEQUENCE</scope>
</reference>
<organism evidence="4">
    <name type="scientific">Erythrotrichia carnea</name>
    <dbReference type="NCBI Taxonomy" id="35151"/>
    <lineage>
        <taxon>Eukaryota</taxon>
        <taxon>Rhodophyta</taxon>
        <taxon>Compsopogonophyceae</taxon>
        <taxon>Erythropeltidales</taxon>
        <taxon>Erythrotrichiaceae</taxon>
        <taxon>Erythrotrichia</taxon>
    </lineage>
</organism>
<reference evidence="4" key="2">
    <citation type="submission" date="2017-07" db="EMBL/GenBank/DDBJ databases">
        <authorList>
            <person name="Sun Z.S."/>
            <person name="Albrecht U."/>
            <person name="Echele G."/>
            <person name="Lee C.C."/>
        </authorList>
    </citation>
    <scope>NUCLEOTIDE SEQUENCE</scope>
</reference>
<dbReference type="PANTHER" id="PTHR33787">
    <property type="match status" value="1"/>
</dbReference>
<dbReference type="InterPro" id="IPR007572">
    <property type="entry name" value="Uncharacterised_Ycf20"/>
</dbReference>
<dbReference type="GeneID" id="29073944"/>
<sequence>MLLNRKFVYFFRGFIEAICFSYPLGRLTSTLISLLIGFFLATVLATLPSQTGDWGVVAGGIAVYFDDKFEQFLQGSSNCFTFYNVRPFYLMSVLDTLNSIKIGIIYGLFVDAFKLGS</sequence>
<dbReference type="AlphaFoldDB" id="A0A1C9CEF1"/>
<comment type="similarity">
    <text evidence="1">Belongs to the ycf20 family.</text>
</comment>
<evidence type="ECO:0000256" key="2">
    <source>
        <dbReference type="ARBA" id="ARBA00021534"/>
    </source>
</evidence>
<protein>
    <recommendedName>
        <fullName evidence="2">Uncharacterized protein ycf20</fullName>
    </recommendedName>
</protein>
<keyword evidence="4" id="KW-0934">Plastid</keyword>
<name>A0A1C9CEF1_9RHOD</name>
<geneLocation type="plastid" evidence="4"/>
<evidence type="ECO:0000313" key="4">
    <source>
        <dbReference type="EMBL" id="AOM66770.1"/>
    </source>
</evidence>
<evidence type="ECO:0000256" key="3">
    <source>
        <dbReference type="SAM" id="Phobius"/>
    </source>
</evidence>
<dbReference type="EMBL" id="KX284721">
    <property type="protein sequence ID" value="AOM66770.1"/>
    <property type="molecule type" value="Genomic_DNA"/>
</dbReference>
<feature type="transmembrane region" description="Helical" evidence="3">
    <location>
        <begin position="30"/>
        <end position="47"/>
    </location>
</feature>
<dbReference type="Pfam" id="PF04483">
    <property type="entry name" value="DUF565"/>
    <property type="match status" value="1"/>
</dbReference>
<proteinExistence type="inferred from homology"/>
<keyword evidence="3" id="KW-0812">Transmembrane</keyword>
<dbReference type="PANTHER" id="PTHR33787:SF5">
    <property type="entry name" value="YCF20-LIKE PROTEIN"/>
    <property type="match status" value="1"/>
</dbReference>
<dbReference type="RefSeq" id="YP_009297427.1">
    <property type="nucleotide sequence ID" value="NC_031176.2"/>
</dbReference>
<keyword evidence="3" id="KW-0472">Membrane</keyword>
<keyword evidence="3" id="KW-1133">Transmembrane helix</keyword>